<dbReference type="GO" id="GO:0008499">
    <property type="term" value="F:N-acetyl-beta-D-glucosaminide beta-(1,3)-galactosyltransferase activity"/>
    <property type="evidence" value="ECO:0007669"/>
    <property type="project" value="TreeGrafter"/>
</dbReference>
<dbReference type="GeneTree" id="ENSGT00940000164876"/>
<dbReference type="FunFam" id="3.90.550.50:FF:000001">
    <property type="entry name" value="Hexosyltransferase"/>
    <property type="match status" value="1"/>
</dbReference>
<keyword evidence="7 13" id="KW-0735">Signal-anchor</keyword>
<keyword evidence="15" id="KW-1185">Reference proteome</keyword>
<dbReference type="PANTHER" id="PTHR11214:SF115">
    <property type="entry name" value="HEXOSYLTRANSFERASE"/>
    <property type="match status" value="1"/>
</dbReference>
<name>A0A3Q2XDB7_HIPCM</name>
<comment type="subcellular location">
    <subcellularLocation>
        <location evidence="1 13">Golgi apparatus membrane</location>
        <topology evidence="1 13">Single-pass type II membrane protein</topology>
    </subcellularLocation>
</comment>
<evidence type="ECO:0000256" key="11">
    <source>
        <dbReference type="ARBA" id="ARBA00023136"/>
    </source>
</evidence>
<dbReference type="PANTHER" id="PTHR11214">
    <property type="entry name" value="BETA-1,3-N-ACETYLGLUCOSAMINYLTRANSFERASE"/>
    <property type="match status" value="1"/>
</dbReference>
<dbReference type="Gene3D" id="3.90.550.50">
    <property type="match status" value="1"/>
</dbReference>
<evidence type="ECO:0000256" key="7">
    <source>
        <dbReference type="ARBA" id="ARBA00022968"/>
    </source>
</evidence>
<keyword evidence="12" id="KW-0325">Glycoprotein</keyword>
<evidence type="ECO:0000313" key="15">
    <source>
        <dbReference type="Proteomes" id="UP000264820"/>
    </source>
</evidence>
<evidence type="ECO:0000256" key="13">
    <source>
        <dbReference type="RuleBase" id="RU363063"/>
    </source>
</evidence>
<keyword evidence="8 13" id="KW-1133">Transmembrane helix</keyword>
<dbReference type="Pfam" id="PF01762">
    <property type="entry name" value="Galactosyl_T"/>
    <property type="match status" value="1"/>
</dbReference>
<evidence type="ECO:0000313" key="14">
    <source>
        <dbReference type="Ensembl" id="ENSHCOP00000002330.1"/>
    </source>
</evidence>
<dbReference type="AlphaFoldDB" id="A0A3Q2XDB7"/>
<keyword evidence="5" id="KW-0808">Transferase</keyword>
<evidence type="ECO:0000256" key="2">
    <source>
        <dbReference type="ARBA" id="ARBA00004922"/>
    </source>
</evidence>
<dbReference type="GO" id="GO:0006493">
    <property type="term" value="P:protein O-linked glycosylation"/>
    <property type="evidence" value="ECO:0007669"/>
    <property type="project" value="TreeGrafter"/>
</dbReference>
<sequence length="371" mass="43004">MPYSGGTDLRTLPMEDRERCPSWYGLKRRLRFKYRYLFLLCVILLFYSIWKNKSLLRQHSWWLTDETHYAKAPHNQVHPKHQVKLDENNPSNMGNAGGTQYHLAYPRNYHFLMDVGDVCESRAPFLVLMVPVEPKNVAARDAIRSTWGKEKVVQGKKVLTLFVLGLAEGPNLQRESELHGDLIQSDFRDTYRNLTIKTMVIMDWLATRCPTADYAMKIDSDMFLNIDNLVLMLQKPDIPQTDYLTGHLMRNSPVIRSKSSKWYVSEETFPDRVYPLYTSGTGYVFSNDLPRKLVEISKRIKPFDMEDAYVGMCMKELGLAIPSPPDPSQFRAYYNKFERCMYSKIITSVVKSPTQLIDFWGQLKMAPGPPC</sequence>
<evidence type="ECO:0000256" key="6">
    <source>
        <dbReference type="ARBA" id="ARBA00022692"/>
    </source>
</evidence>
<dbReference type="EC" id="2.4.1.-" evidence="13"/>
<evidence type="ECO:0000256" key="4">
    <source>
        <dbReference type="ARBA" id="ARBA00022676"/>
    </source>
</evidence>
<evidence type="ECO:0000256" key="1">
    <source>
        <dbReference type="ARBA" id="ARBA00004323"/>
    </source>
</evidence>
<reference evidence="14" key="1">
    <citation type="submission" date="2025-08" db="UniProtKB">
        <authorList>
            <consortium name="Ensembl"/>
        </authorList>
    </citation>
    <scope>IDENTIFICATION</scope>
</reference>
<keyword evidence="11 13" id="KW-0472">Membrane</keyword>
<keyword evidence="6 13" id="KW-0812">Transmembrane</keyword>
<evidence type="ECO:0000256" key="12">
    <source>
        <dbReference type="ARBA" id="ARBA00023180"/>
    </source>
</evidence>
<evidence type="ECO:0000256" key="9">
    <source>
        <dbReference type="ARBA" id="ARBA00023034"/>
    </source>
</evidence>
<keyword evidence="4 13" id="KW-0328">Glycosyltransferase</keyword>
<evidence type="ECO:0000256" key="3">
    <source>
        <dbReference type="ARBA" id="ARBA00008661"/>
    </source>
</evidence>
<evidence type="ECO:0000256" key="8">
    <source>
        <dbReference type="ARBA" id="ARBA00022989"/>
    </source>
</evidence>
<evidence type="ECO:0000256" key="5">
    <source>
        <dbReference type="ARBA" id="ARBA00022679"/>
    </source>
</evidence>
<dbReference type="OMA" id="KQLLDYW"/>
<dbReference type="Ensembl" id="ENSHCOT00000010606.1">
    <property type="protein sequence ID" value="ENSHCOP00000002330.1"/>
    <property type="gene ID" value="ENSHCOG00000003435.1"/>
</dbReference>
<dbReference type="GO" id="GO:0006629">
    <property type="term" value="P:lipid metabolic process"/>
    <property type="evidence" value="ECO:0007669"/>
    <property type="project" value="UniProtKB-KW"/>
</dbReference>
<keyword evidence="10" id="KW-0443">Lipid metabolism</keyword>
<feature type="transmembrane region" description="Helical" evidence="13">
    <location>
        <begin position="34"/>
        <end position="50"/>
    </location>
</feature>
<dbReference type="Proteomes" id="UP000264820">
    <property type="component" value="Unplaced"/>
</dbReference>
<reference evidence="14" key="2">
    <citation type="submission" date="2025-09" db="UniProtKB">
        <authorList>
            <consortium name="Ensembl"/>
        </authorList>
    </citation>
    <scope>IDENTIFICATION</scope>
</reference>
<protein>
    <recommendedName>
        <fullName evidence="13">Hexosyltransferase</fullName>
        <ecNumber evidence="13">2.4.1.-</ecNumber>
    </recommendedName>
</protein>
<organism evidence="14 15">
    <name type="scientific">Hippocampus comes</name>
    <name type="common">Tiger tail seahorse</name>
    <dbReference type="NCBI Taxonomy" id="109280"/>
    <lineage>
        <taxon>Eukaryota</taxon>
        <taxon>Metazoa</taxon>
        <taxon>Chordata</taxon>
        <taxon>Craniata</taxon>
        <taxon>Vertebrata</taxon>
        <taxon>Euteleostomi</taxon>
        <taxon>Actinopterygii</taxon>
        <taxon>Neopterygii</taxon>
        <taxon>Teleostei</taxon>
        <taxon>Neoteleostei</taxon>
        <taxon>Acanthomorphata</taxon>
        <taxon>Syngnathiaria</taxon>
        <taxon>Syngnathiformes</taxon>
        <taxon>Syngnathoidei</taxon>
        <taxon>Syngnathidae</taxon>
        <taxon>Hippocampus</taxon>
    </lineage>
</organism>
<dbReference type="GO" id="GO:0000139">
    <property type="term" value="C:Golgi membrane"/>
    <property type="evidence" value="ECO:0007669"/>
    <property type="project" value="UniProtKB-SubCell"/>
</dbReference>
<comment type="pathway">
    <text evidence="2">Protein modification; protein glycosylation.</text>
</comment>
<evidence type="ECO:0000256" key="10">
    <source>
        <dbReference type="ARBA" id="ARBA00023098"/>
    </source>
</evidence>
<comment type="similarity">
    <text evidence="3 13">Belongs to the glycosyltransferase 31 family.</text>
</comment>
<dbReference type="InterPro" id="IPR002659">
    <property type="entry name" value="Glyco_trans_31"/>
</dbReference>
<keyword evidence="9 13" id="KW-0333">Golgi apparatus</keyword>
<proteinExistence type="inferred from homology"/>
<dbReference type="STRING" id="109280.ENSHCOP00000002330"/>
<accession>A0A3Q2XDB7</accession>